<gene>
    <name evidence="5" type="ORF">CLV80_11061</name>
</gene>
<sequence>MNELHNGPLVTKFAALSDPTRLAIVQRLAEGEATVTELAAPFAMTQPAVSRHLKVLESAGLITRRVDKQRRPCRLAEGALDNLDEWLAMLRQTMSAHYDRLDDVLAEMQTKDDRTTE</sequence>
<evidence type="ECO:0000256" key="1">
    <source>
        <dbReference type="ARBA" id="ARBA00023015"/>
    </source>
</evidence>
<dbReference type="CDD" id="cd00090">
    <property type="entry name" value="HTH_ARSR"/>
    <property type="match status" value="1"/>
</dbReference>
<dbReference type="EMBL" id="PVTP01000010">
    <property type="protein sequence ID" value="PRY75975.1"/>
    <property type="molecule type" value="Genomic_DNA"/>
</dbReference>
<dbReference type="InterPro" id="IPR036390">
    <property type="entry name" value="WH_DNA-bd_sf"/>
</dbReference>
<dbReference type="GO" id="GO:0003700">
    <property type="term" value="F:DNA-binding transcription factor activity"/>
    <property type="evidence" value="ECO:0007669"/>
    <property type="project" value="InterPro"/>
</dbReference>
<feature type="domain" description="HTH arsR-type" evidence="4">
    <location>
        <begin position="1"/>
        <end position="95"/>
    </location>
</feature>
<dbReference type="PANTHER" id="PTHR33154">
    <property type="entry name" value="TRANSCRIPTIONAL REGULATOR, ARSR FAMILY"/>
    <property type="match status" value="1"/>
</dbReference>
<protein>
    <submittedName>
        <fullName evidence="5">DNA-binding transcriptional ArsR family regulator</fullName>
    </submittedName>
</protein>
<keyword evidence="2 5" id="KW-0238">DNA-binding</keyword>
<evidence type="ECO:0000313" key="5">
    <source>
        <dbReference type="EMBL" id="PRY75975.1"/>
    </source>
</evidence>
<proteinExistence type="predicted"/>
<dbReference type="PANTHER" id="PTHR33154:SF33">
    <property type="entry name" value="TRANSCRIPTIONAL REPRESSOR SDPR"/>
    <property type="match status" value="1"/>
</dbReference>
<dbReference type="Proteomes" id="UP000238007">
    <property type="component" value="Unassembled WGS sequence"/>
</dbReference>
<dbReference type="PRINTS" id="PR00778">
    <property type="entry name" value="HTHARSR"/>
</dbReference>
<keyword evidence="3" id="KW-0804">Transcription</keyword>
<accession>A0A2T0VVZ2</accession>
<evidence type="ECO:0000256" key="2">
    <source>
        <dbReference type="ARBA" id="ARBA00023125"/>
    </source>
</evidence>
<dbReference type="SMART" id="SM00418">
    <property type="entry name" value="HTH_ARSR"/>
    <property type="match status" value="1"/>
</dbReference>
<name>A0A2T0VVZ2_9RHOB</name>
<dbReference type="InterPro" id="IPR011991">
    <property type="entry name" value="ArsR-like_HTH"/>
</dbReference>
<dbReference type="RefSeq" id="WP_106358544.1">
    <property type="nucleotide sequence ID" value="NZ_PVTP01000010.1"/>
</dbReference>
<reference evidence="5 6" key="1">
    <citation type="submission" date="2018-03" db="EMBL/GenBank/DDBJ databases">
        <title>Genomic Encyclopedia of Archaeal and Bacterial Type Strains, Phase II (KMG-II): from individual species to whole genera.</title>
        <authorList>
            <person name="Goeker M."/>
        </authorList>
    </citation>
    <scope>NUCLEOTIDE SEQUENCE [LARGE SCALE GENOMIC DNA]</scope>
    <source>
        <strain evidence="5 6">DSM 101533</strain>
    </source>
</reference>
<evidence type="ECO:0000259" key="4">
    <source>
        <dbReference type="PROSITE" id="PS50987"/>
    </source>
</evidence>
<keyword evidence="1" id="KW-0805">Transcription regulation</keyword>
<comment type="caution">
    <text evidence="5">The sequence shown here is derived from an EMBL/GenBank/DDBJ whole genome shotgun (WGS) entry which is preliminary data.</text>
</comment>
<keyword evidence="6" id="KW-1185">Reference proteome</keyword>
<organism evidence="5 6">
    <name type="scientific">Yoonia maritima</name>
    <dbReference type="NCBI Taxonomy" id="1435347"/>
    <lineage>
        <taxon>Bacteria</taxon>
        <taxon>Pseudomonadati</taxon>
        <taxon>Pseudomonadota</taxon>
        <taxon>Alphaproteobacteria</taxon>
        <taxon>Rhodobacterales</taxon>
        <taxon>Paracoccaceae</taxon>
        <taxon>Yoonia</taxon>
    </lineage>
</organism>
<dbReference type="InterPro" id="IPR051081">
    <property type="entry name" value="HTH_MetalResp_TranReg"/>
</dbReference>
<dbReference type="AlphaFoldDB" id="A0A2T0VVZ2"/>
<evidence type="ECO:0000313" key="6">
    <source>
        <dbReference type="Proteomes" id="UP000238007"/>
    </source>
</evidence>
<dbReference type="OrthoDB" id="9790747at2"/>
<dbReference type="NCBIfam" id="NF033788">
    <property type="entry name" value="HTH_metalloreg"/>
    <property type="match status" value="1"/>
</dbReference>
<dbReference type="Pfam" id="PF01022">
    <property type="entry name" value="HTH_5"/>
    <property type="match status" value="1"/>
</dbReference>
<dbReference type="SUPFAM" id="SSF46785">
    <property type="entry name" value="Winged helix' DNA-binding domain"/>
    <property type="match status" value="1"/>
</dbReference>
<dbReference type="PROSITE" id="PS50987">
    <property type="entry name" value="HTH_ARSR_2"/>
    <property type="match status" value="1"/>
</dbReference>
<dbReference type="Gene3D" id="1.10.10.10">
    <property type="entry name" value="Winged helix-like DNA-binding domain superfamily/Winged helix DNA-binding domain"/>
    <property type="match status" value="1"/>
</dbReference>
<dbReference type="GO" id="GO:0003677">
    <property type="term" value="F:DNA binding"/>
    <property type="evidence" value="ECO:0007669"/>
    <property type="project" value="UniProtKB-KW"/>
</dbReference>
<evidence type="ECO:0000256" key="3">
    <source>
        <dbReference type="ARBA" id="ARBA00023163"/>
    </source>
</evidence>
<dbReference type="InterPro" id="IPR001845">
    <property type="entry name" value="HTH_ArsR_DNA-bd_dom"/>
</dbReference>
<dbReference type="InterPro" id="IPR036388">
    <property type="entry name" value="WH-like_DNA-bd_sf"/>
</dbReference>